<sequence length="209" mass="24148">MAHHCDHHHHYRQQQHINICIDHQWQSASIASHRALKKQYQNRLVRASKNPSNNSIMNNRSATWLQYSSLWPTIRHYPHHYHQHGHQYCFWFGLMMILLVVLMADSGSSSVWEQKGCHIVGHTQRIDIPGCINFELTSNACRGYCLSYAIPSNQETLLVNDQQMITSVGNCCAMTETEVMSVRVMCRNGPKDIKFKSASKCGCFHCKKY</sequence>
<dbReference type="GO" id="GO:0007166">
    <property type="term" value="P:cell surface receptor signaling pathway"/>
    <property type="evidence" value="ECO:0007669"/>
    <property type="project" value="TreeGrafter"/>
</dbReference>
<evidence type="ECO:0000256" key="4">
    <source>
        <dbReference type="ARBA" id="ARBA00023157"/>
    </source>
</evidence>
<dbReference type="GO" id="GO:0051427">
    <property type="term" value="F:hormone receptor binding"/>
    <property type="evidence" value="ECO:0007669"/>
    <property type="project" value="TreeGrafter"/>
</dbReference>
<name>A0A6P6Y2T6_DERPT</name>
<evidence type="ECO:0000259" key="6">
    <source>
        <dbReference type="Pfam" id="PF03045"/>
    </source>
</evidence>
<keyword evidence="5" id="KW-1133">Transmembrane helix</keyword>
<accession>A0A6P6Y2T6</accession>
<dbReference type="InParanoid" id="A0A6P6Y2T6"/>
<dbReference type="PANTHER" id="PTHR31129">
    <property type="entry name" value="GLYCOPROTEIN HORMONE ALPHA-2"/>
    <property type="match status" value="1"/>
</dbReference>
<evidence type="ECO:0000256" key="1">
    <source>
        <dbReference type="ARBA" id="ARBA00004613"/>
    </source>
</evidence>
<dbReference type="KEGG" id="dpte:113793929"/>
<reference evidence="8" key="1">
    <citation type="submission" date="2025-08" db="UniProtKB">
        <authorList>
            <consortium name="RefSeq"/>
        </authorList>
    </citation>
    <scope>IDENTIFICATION</scope>
    <source>
        <strain evidence="8">Airmid</strain>
    </source>
</reference>
<dbReference type="FunCoup" id="A0A6P6Y2T6">
    <property type="interactions" value="36"/>
</dbReference>
<dbReference type="OrthoDB" id="6421717at2759"/>
<evidence type="ECO:0000313" key="7">
    <source>
        <dbReference type="Proteomes" id="UP000515146"/>
    </source>
</evidence>
<feature type="domain" description="DAN" evidence="6">
    <location>
        <begin position="111"/>
        <end position="204"/>
    </location>
</feature>
<dbReference type="Proteomes" id="UP000515146">
    <property type="component" value="Unplaced"/>
</dbReference>
<keyword evidence="4" id="KW-1015">Disulfide bond</keyword>
<dbReference type="CTD" id="5740142"/>
<keyword evidence="2" id="KW-0964">Secreted</keyword>
<dbReference type="GeneID" id="113793929"/>
<evidence type="ECO:0000313" key="8">
    <source>
        <dbReference type="RefSeq" id="XP_027199807.1"/>
    </source>
</evidence>
<keyword evidence="5" id="KW-0472">Membrane</keyword>
<feature type="transmembrane region" description="Helical" evidence="5">
    <location>
        <begin position="88"/>
        <end position="104"/>
    </location>
</feature>
<keyword evidence="7" id="KW-1185">Reference proteome</keyword>
<dbReference type="InterPro" id="IPR052680">
    <property type="entry name" value="Glyco_Hormone_Alpha"/>
</dbReference>
<dbReference type="RefSeq" id="XP_027199807.1">
    <property type="nucleotide sequence ID" value="XM_027344006.1"/>
</dbReference>
<dbReference type="PANTHER" id="PTHR31129:SF2">
    <property type="entry name" value="GLYCOPROTEIN HORMONE ALPHA-2"/>
    <property type="match status" value="1"/>
</dbReference>
<dbReference type="Gene3D" id="2.10.90.10">
    <property type="entry name" value="Cystine-knot cytokines"/>
    <property type="match status" value="1"/>
</dbReference>
<evidence type="ECO:0000256" key="5">
    <source>
        <dbReference type="SAM" id="Phobius"/>
    </source>
</evidence>
<dbReference type="FunFam" id="2.10.90.10:FF:000049">
    <property type="entry name" value="Glycoprotein hormone alpha 2"/>
    <property type="match status" value="1"/>
</dbReference>
<dbReference type="Pfam" id="PF03045">
    <property type="entry name" value="DAN"/>
    <property type="match status" value="1"/>
</dbReference>
<dbReference type="InterPro" id="IPR004133">
    <property type="entry name" value="DAN_dom"/>
</dbReference>
<organism evidence="7 8">
    <name type="scientific">Dermatophagoides pteronyssinus</name>
    <name type="common">European house dust mite</name>
    <dbReference type="NCBI Taxonomy" id="6956"/>
    <lineage>
        <taxon>Eukaryota</taxon>
        <taxon>Metazoa</taxon>
        <taxon>Ecdysozoa</taxon>
        <taxon>Arthropoda</taxon>
        <taxon>Chelicerata</taxon>
        <taxon>Arachnida</taxon>
        <taxon>Acari</taxon>
        <taxon>Acariformes</taxon>
        <taxon>Sarcoptiformes</taxon>
        <taxon>Astigmata</taxon>
        <taxon>Psoroptidia</taxon>
        <taxon>Analgoidea</taxon>
        <taxon>Pyroglyphidae</taxon>
        <taxon>Dermatophagoidinae</taxon>
        <taxon>Dermatophagoides</taxon>
    </lineage>
</organism>
<dbReference type="GO" id="GO:0005615">
    <property type="term" value="C:extracellular space"/>
    <property type="evidence" value="ECO:0007669"/>
    <property type="project" value="TreeGrafter"/>
</dbReference>
<keyword evidence="5" id="KW-0812">Transmembrane</keyword>
<keyword evidence="3" id="KW-0732">Signal</keyword>
<evidence type="ECO:0000256" key="2">
    <source>
        <dbReference type="ARBA" id="ARBA00022525"/>
    </source>
</evidence>
<evidence type="ECO:0000256" key="3">
    <source>
        <dbReference type="ARBA" id="ARBA00022729"/>
    </source>
</evidence>
<comment type="subcellular location">
    <subcellularLocation>
        <location evidence="1">Secreted</location>
    </subcellularLocation>
</comment>
<protein>
    <submittedName>
        <fullName evidence="8">Thyrostimulin alpha-2 subunit-like isoform X1</fullName>
    </submittedName>
</protein>
<dbReference type="InterPro" id="IPR029034">
    <property type="entry name" value="Cystine-knot_cytokine"/>
</dbReference>
<dbReference type="AlphaFoldDB" id="A0A6P6Y2T6"/>
<proteinExistence type="predicted"/>
<gene>
    <name evidence="8" type="primary">LOC113793929</name>
</gene>